<dbReference type="SUPFAM" id="SSF54373">
    <property type="entry name" value="FAD-linked reductases, C-terminal domain"/>
    <property type="match status" value="1"/>
</dbReference>
<proteinExistence type="predicted"/>
<gene>
    <name evidence="4" type="ORF">B0A50_00027</name>
</gene>
<dbReference type="SUPFAM" id="SSF51905">
    <property type="entry name" value="FAD/NAD(P)-binding domain"/>
    <property type="match status" value="1"/>
</dbReference>
<dbReference type="PANTHER" id="PTHR10742">
    <property type="entry name" value="FLAVIN MONOAMINE OXIDASE"/>
    <property type="match status" value="1"/>
</dbReference>
<keyword evidence="2" id="KW-0732">Signal</keyword>
<feature type="chain" id="PRO_5020922944" description="Amine oxidase domain-containing protein" evidence="2">
    <location>
        <begin position="19"/>
        <end position="688"/>
    </location>
</feature>
<dbReference type="InterPro" id="IPR002937">
    <property type="entry name" value="Amino_oxidase"/>
</dbReference>
<evidence type="ECO:0000313" key="5">
    <source>
        <dbReference type="Proteomes" id="UP000308549"/>
    </source>
</evidence>
<evidence type="ECO:0000256" key="1">
    <source>
        <dbReference type="SAM" id="MobiDB-lite"/>
    </source>
</evidence>
<dbReference type="InterPro" id="IPR036188">
    <property type="entry name" value="FAD/NAD-bd_sf"/>
</dbReference>
<feature type="region of interest" description="Disordered" evidence="1">
    <location>
        <begin position="285"/>
        <end position="305"/>
    </location>
</feature>
<dbReference type="Pfam" id="PF01593">
    <property type="entry name" value="Amino_oxidase"/>
    <property type="match status" value="1"/>
</dbReference>
<dbReference type="Gene3D" id="1.20.1440.240">
    <property type="match status" value="1"/>
</dbReference>
<dbReference type="GO" id="GO:0009063">
    <property type="term" value="P:amino acid catabolic process"/>
    <property type="evidence" value="ECO:0007669"/>
    <property type="project" value="TreeGrafter"/>
</dbReference>
<dbReference type="PANTHER" id="PTHR10742:SF382">
    <property type="entry name" value="AMINE OXIDASE DOMAIN-CONTAINING PROTEIN"/>
    <property type="match status" value="1"/>
</dbReference>
<dbReference type="Proteomes" id="UP000308549">
    <property type="component" value="Unassembled WGS sequence"/>
</dbReference>
<dbReference type="InterPro" id="IPR050281">
    <property type="entry name" value="Flavin_monoamine_oxidase"/>
</dbReference>
<dbReference type="Gene3D" id="3.90.660.10">
    <property type="match status" value="1"/>
</dbReference>
<comment type="caution">
    <text evidence="4">The sequence shown here is derived from an EMBL/GenBank/DDBJ whole genome shotgun (WGS) entry which is preliminary data.</text>
</comment>
<dbReference type="EMBL" id="NAJL01000001">
    <property type="protein sequence ID" value="TKA34047.1"/>
    <property type="molecule type" value="Genomic_DNA"/>
</dbReference>
<feature type="domain" description="Amine oxidase" evidence="3">
    <location>
        <begin position="184"/>
        <end position="660"/>
    </location>
</feature>
<sequence>MKHNVLLSTLFLLATSWAASSFLRSEIIGFQDGIVAEAGGIHNIHVTYRRPLDGQLSMHYGSCEASSPADCHHEIGSTHVGNHEFAKRHSQHPSQQPPRFVWLPPSDATSGHCLHAFSDGLLVGRSSPVIIVNRKQRRWTAAADIMDAEGPWFDGVEYLREKEPSEAFVTSQKSETIGIVGGGMSGLMTAHLLDSVGFHDWTIVEASGRIGGRVHTSYLNGTRPDQYQYQEMGPMRFPVSITLENETIKIKDHRMVFQLASVLNEHNGNNSEYQVNFIPWYQTSPNDPADTSKRRPNGTIPGATEVENNATYSDNANLTYSNATAVADASAGYEDWIGLDIEKMKFYAANIFHAHKQAVEDGYFDFSEAGYVYYKLGYSKNITDQAEGWSDNSPSWPYDNVYFSATEWRTIDQGLSRLPAAFGPQVLNRTVLNTSVQGMVWNETTEKMTIQYRNKNLFDVGPDGSMEFDYTVVAVPFTRARIWHPMPDFTSSLTRALQNLNYQAACKVALHYETRFWEHTEYPIFGGCGSTDIPGIGSICYPSYNIDATGPGVILASYLSDTTVSSVSALTEEEHVAIVQRAMIEVHGEVAQEQYTGAYDRICWANMENQAGAWCSPLVGQQDLYLPAYFHTEKHTVFVGEHTSYTHAWIWSALESAVRGTTQLLLDMGMVDEAKQITSFWMARWIHL</sequence>
<feature type="signal peptide" evidence="2">
    <location>
        <begin position="1"/>
        <end position="18"/>
    </location>
</feature>
<evidence type="ECO:0000256" key="2">
    <source>
        <dbReference type="SAM" id="SignalP"/>
    </source>
</evidence>
<name>A0A4U0UFE8_9PEZI</name>
<evidence type="ECO:0000259" key="3">
    <source>
        <dbReference type="Pfam" id="PF01593"/>
    </source>
</evidence>
<accession>A0A4U0UFE8</accession>
<dbReference type="AlphaFoldDB" id="A0A4U0UFE8"/>
<reference evidence="4 5" key="1">
    <citation type="submission" date="2017-03" db="EMBL/GenBank/DDBJ databases">
        <title>Genomes of endolithic fungi from Antarctica.</title>
        <authorList>
            <person name="Coleine C."/>
            <person name="Masonjones S."/>
            <person name="Stajich J.E."/>
        </authorList>
    </citation>
    <scope>NUCLEOTIDE SEQUENCE [LARGE SCALE GENOMIC DNA]</scope>
    <source>
        <strain evidence="4 5">CCFEE 6315</strain>
    </source>
</reference>
<keyword evidence="5" id="KW-1185">Reference proteome</keyword>
<dbReference type="GO" id="GO:0001716">
    <property type="term" value="F:L-amino-acid oxidase activity"/>
    <property type="evidence" value="ECO:0007669"/>
    <property type="project" value="TreeGrafter"/>
</dbReference>
<evidence type="ECO:0000313" key="4">
    <source>
        <dbReference type="EMBL" id="TKA34047.1"/>
    </source>
</evidence>
<protein>
    <recommendedName>
        <fullName evidence="3">Amine oxidase domain-containing protein</fullName>
    </recommendedName>
</protein>
<dbReference type="Gene3D" id="3.50.50.60">
    <property type="entry name" value="FAD/NAD(P)-binding domain"/>
    <property type="match status" value="1"/>
</dbReference>
<organism evidence="4 5">
    <name type="scientific">Salinomyces thailandicus</name>
    <dbReference type="NCBI Taxonomy" id="706561"/>
    <lineage>
        <taxon>Eukaryota</taxon>
        <taxon>Fungi</taxon>
        <taxon>Dikarya</taxon>
        <taxon>Ascomycota</taxon>
        <taxon>Pezizomycotina</taxon>
        <taxon>Dothideomycetes</taxon>
        <taxon>Dothideomycetidae</taxon>
        <taxon>Mycosphaerellales</taxon>
        <taxon>Teratosphaeriaceae</taxon>
        <taxon>Salinomyces</taxon>
    </lineage>
</organism>
<dbReference type="OrthoDB" id="7777654at2759"/>